<organism evidence="1 2">
    <name type="scientific">Mycobacteroides saopaulense</name>
    <dbReference type="NCBI Taxonomy" id="1578165"/>
    <lineage>
        <taxon>Bacteria</taxon>
        <taxon>Bacillati</taxon>
        <taxon>Actinomycetota</taxon>
        <taxon>Actinomycetes</taxon>
        <taxon>Mycobacteriales</taxon>
        <taxon>Mycobacteriaceae</taxon>
        <taxon>Mycobacteroides</taxon>
    </lineage>
</organism>
<comment type="caution">
    <text evidence="1">The sequence shown here is derived from an EMBL/GenBank/DDBJ whole genome shotgun (WGS) entry which is preliminary data.</text>
</comment>
<proteinExistence type="predicted"/>
<dbReference type="RefSeq" id="WP_083020155.1">
    <property type="nucleotide sequence ID" value="NZ_MVII01000060.1"/>
</dbReference>
<name>A0A1X0IK44_9MYCO</name>
<dbReference type="EMBL" id="MVII01000060">
    <property type="protein sequence ID" value="ORB47476.1"/>
    <property type="molecule type" value="Genomic_DNA"/>
</dbReference>
<gene>
    <name evidence="1" type="ORF">BST43_26005</name>
</gene>
<sequence length="107" mass="11995">MSRPARGAGTAYDVNELREDMRARARDQPMTGADVLRMMKLAGEAPASATFCKVLGRVAPRSYLHADGQRNQTWTPGCKKLYAYDDVVAKMKEKPTHRRRERTARAG</sequence>
<protein>
    <submittedName>
        <fullName evidence="1">Uncharacterized protein</fullName>
    </submittedName>
</protein>
<accession>A0A1X0IK44</accession>
<dbReference type="OrthoDB" id="4737204at2"/>
<evidence type="ECO:0000313" key="2">
    <source>
        <dbReference type="Proteomes" id="UP000192434"/>
    </source>
</evidence>
<dbReference type="Proteomes" id="UP000192434">
    <property type="component" value="Unassembled WGS sequence"/>
</dbReference>
<evidence type="ECO:0000313" key="1">
    <source>
        <dbReference type="EMBL" id="ORB47476.1"/>
    </source>
</evidence>
<dbReference type="AlphaFoldDB" id="A0A1X0IK44"/>
<reference evidence="1 2" key="1">
    <citation type="submission" date="2016-12" db="EMBL/GenBank/DDBJ databases">
        <title>The new phylogeny of genus Mycobacterium.</title>
        <authorList>
            <person name="Tortoli E."/>
            <person name="Trovato A."/>
            <person name="Cirillo D.M."/>
        </authorList>
    </citation>
    <scope>NUCLEOTIDE SEQUENCE [LARGE SCALE GENOMIC DNA]</scope>
    <source>
        <strain evidence="1 2">CCUG 66554</strain>
    </source>
</reference>